<dbReference type="GO" id="GO:0004521">
    <property type="term" value="F:RNA endonuclease activity"/>
    <property type="evidence" value="ECO:0007669"/>
    <property type="project" value="TreeGrafter"/>
</dbReference>
<dbReference type="GO" id="GO:0036464">
    <property type="term" value="C:cytoplasmic ribonucleoprotein granule"/>
    <property type="evidence" value="ECO:0007669"/>
    <property type="project" value="TreeGrafter"/>
</dbReference>
<dbReference type="PANTHER" id="PTHR12876:SF35">
    <property type="entry name" value="LD08718P-RELATED"/>
    <property type="match status" value="1"/>
</dbReference>
<dbReference type="PANTHER" id="PTHR12876">
    <property type="entry name" value="N4BP1-RELATED"/>
    <property type="match status" value="1"/>
</dbReference>
<dbReference type="GO" id="GO:0005634">
    <property type="term" value="C:nucleus"/>
    <property type="evidence" value="ECO:0007669"/>
    <property type="project" value="TreeGrafter"/>
</dbReference>
<dbReference type="EnsemblMetazoa" id="tetur06g00920.1">
    <property type="protein sequence ID" value="tetur06g00920.1"/>
    <property type="gene ID" value="tetur06g00920"/>
</dbReference>
<dbReference type="EMBL" id="CAEY01001792">
    <property type="status" value="NOT_ANNOTATED_CDS"/>
    <property type="molecule type" value="Genomic_DNA"/>
</dbReference>
<dbReference type="AlphaFoldDB" id="T1K6L5"/>
<dbReference type="GO" id="GO:0003729">
    <property type="term" value="F:mRNA binding"/>
    <property type="evidence" value="ECO:0007669"/>
    <property type="project" value="TreeGrafter"/>
</dbReference>
<protein>
    <recommendedName>
        <fullName evidence="1">Rege-1 UBA-like domain-containing protein</fullName>
    </recommendedName>
</protein>
<feature type="domain" description="Rege-1 UBA-like" evidence="1">
    <location>
        <begin position="67"/>
        <end position="108"/>
    </location>
</feature>
<dbReference type="eggNOG" id="KOG3777">
    <property type="taxonomic scope" value="Eukaryota"/>
</dbReference>
<dbReference type="InterPro" id="IPR051101">
    <property type="entry name" value="ZC3H12/N4BP1_RNase_Reg"/>
</dbReference>
<evidence type="ECO:0000259" key="1">
    <source>
        <dbReference type="Pfam" id="PF18039"/>
    </source>
</evidence>
<dbReference type="Proteomes" id="UP000015104">
    <property type="component" value="Unassembled WGS sequence"/>
</dbReference>
<evidence type="ECO:0000313" key="2">
    <source>
        <dbReference type="EnsemblMetazoa" id="tetur06g00920.1"/>
    </source>
</evidence>
<evidence type="ECO:0000313" key="3">
    <source>
        <dbReference type="Proteomes" id="UP000015104"/>
    </source>
</evidence>
<proteinExistence type="predicted"/>
<dbReference type="InterPro" id="IPR040546">
    <property type="entry name" value="Rege-1_UBA-like"/>
</dbReference>
<dbReference type="Pfam" id="PF18039">
    <property type="entry name" value="UBA_6"/>
    <property type="match status" value="1"/>
</dbReference>
<name>T1K6L5_TETUR</name>
<reference evidence="3" key="1">
    <citation type="submission" date="2011-08" db="EMBL/GenBank/DDBJ databases">
        <authorList>
            <person name="Rombauts S."/>
        </authorList>
    </citation>
    <scope>NUCLEOTIDE SEQUENCE</scope>
    <source>
        <strain evidence="3">London</strain>
    </source>
</reference>
<organism evidence="2 3">
    <name type="scientific">Tetranychus urticae</name>
    <name type="common">Two-spotted spider mite</name>
    <dbReference type="NCBI Taxonomy" id="32264"/>
    <lineage>
        <taxon>Eukaryota</taxon>
        <taxon>Metazoa</taxon>
        <taxon>Ecdysozoa</taxon>
        <taxon>Arthropoda</taxon>
        <taxon>Chelicerata</taxon>
        <taxon>Arachnida</taxon>
        <taxon>Acari</taxon>
        <taxon>Acariformes</taxon>
        <taxon>Trombidiformes</taxon>
        <taxon>Prostigmata</taxon>
        <taxon>Eleutherengona</taxon>
        <taxon>Raphignathae</taxon>
        <taxon>Tetranychoidea</taxon>
        <taxon>Tetranychidae</taxon>
        <taxon>Tetranychus</taxon>
    </lineage>
</organism>
<sequence length="181" mass="20049">MDDLKVTMGFDGDHDEISRTVSDTLAAEYRDYVTIKRTTPTSVEIFNPPLNEVLSLCDDPIVDDSNYNARVEFGLKLGYTESQVQMALVKVGPFAAQNELLEELIKLGASGPNLTKTNSNPSYTVVNNSSANHESHQHSHHHLVHHTDDVHLDTLHRTCDTTDSSDYLRPIVIDGSNVAMS</sequence>
<reference evidence="2" key="2">
    <citation type="submission" date="2015-06" db="UniProtKB">
        <authorList>
            <consortium name="EnsemblMetazoa"/>
        </authorList>
    </citation>
    <scope>IDENTIFICATION</scope>
</reference>
<dbReference type="HOGENOM" id="CLU_1490871_0_0_1"/>
<keyword evidence="3" id="KW-1185">Reference proteome</keyword>
<accession>T1K6L5</accession>